<dbReference type="EMBL" id="CAFBOF010000003">
    <property type="protein sequence ID" value="CAB4969762.1"/>
    <property type="molecule type" value="Genomic_DNA"/>
</dbReference>
<feature type="transmembrane region" description="Helical" evidence="1">
    <location>
        <begin position="306"/>
        <end position="333"/>
    </location>
</feature>
<feature type="transmembrane region" description="Helical" evidence="1">
    <location>
        <begin position="152"/>
        <end position="173"/>
    </location>
</feature>
<feature type="transmembrane region" description="Helical" evidence="1">
    <location>
        <begin position="126"/>
        <end position="146"/>
    </location>
</feature>
<keyword evidence="1" id="KW-0812">Transmembrane</keyword>
<keyword evidence="1" id="KW-0472">Membrane</keyword>
<feature type="transmembrane region" description="Helical" evidence="1">
    <location>
        <begin position="31"/>
        <end position="48"/>
    </location>
</feature>
<feature type="transmembrane region" description="Helical" evidence="1">
    <location>
        <begin position="99"/>
        <end position="119"/>
    </location>
</feature>
<gene>
    <name evidence="2" type="ORF">UFOPK3605_01254</name>
    <name evidence="3" type="ORF">UFOPK3897_00315</name>
    <name evidence="4" type="ORF">UFOPK4121_00722</name>
</gene>
<organism evidence="2">
    <name type="scientific">freshwater metagenome</name>
    <dbReference type="NCBI Taxonomy" id="449393"/>
    <lineage>
        <taxon>unclassified sequences</taxon>
        <taxon>metagenomes</taxon>
        <taxon>ecological metagenomes</taxon>
    </lineage>
</organism>
<evidence type="ECO:0000313" key="2">
    <source>
        <dbReference type="EMBL" id="CAB4913127.1"/>
    </source>
</evidence>
<feature type="transmembrane region" description="Helical" evidence="1">
    <location>
        <begin position="194"/>
        <end position="214"/>
    </location>
</feature>
<keyword evidence="1" id="KW-1133">Transmembrane helix</keyword>
<dbReference type="EMBL" id="CAFBPQ010000017">
    <property type="protein sequence ID" value="CAB5021966.1"/>
    <property type="molecule type" value="Genomic_DNA"/>
</dbReference>
<protein>
    <submittedName>
        <fullName evidence="2">Unannotated protein</fullName>
    </submittedName>
</protein>
<feature type="transmembrane region" description="Helical" evidence="1">
    <location>
        <begin position="775"/>
        <end position="794"/>
    </location>
</feature>
<evidence type="ECO:0000256" key="1">
    <source>
        <dbReference type="SAM" id="Phobius"/>
    </source>
</evidence>
<evidence type="ECO:0000313" key="3">
    <source>
        <dbReference type="EMBL" id="CAB4969762.1"/>
    </source>
</evidence>
<proteinExistence type="predicted"/>
<dbReference type="EMBL" id="CAFBMM010000075">
    <property type="protein sequence ID" value="CAB4913127.1"/>
    <property type="molecule type" value="Genomic_DNA"/>
</dbReference>
<feature type="transmembrane region" description="Helical" evidence="1">
    <location>
        <begin position="376"/>
        <end position="396"/>
    </location>
</feature>
<reference evidence="2" key="1">
    <citation type="submission" date="2020-05" db="EMBL/GenBank/DDBJ databases">
        <authorList>
            <person name="Chiriac C."/>
            <person name="Salcher M."/>
            <person name="Ghai R."/>
            <person name="Kavagutti S V."/>
        </authorList>
    </citation>
    <scope>NUCLEOTIDE SEQUENCE</scope>
</reference>
<feature type="transmembrane region" description="Helical" evidence="1">
    <location>
        <begin position="340"/>
        <end position="356"/>
    </location>
</feature>
<feature type="transmembrane region" description="Helical" evidence="1">
    <location>
        <begin position="417"/>
        <end position="437"/>
    </location>
</feature>
<sequence>MVDVDNEKKPDTELATGAYLKANNWFQLENIVAIFVVVACIIFIFVQLSPELIFRNTTATGGDTAAHVWWPAYLRDHLLPWRLSGWSPDFYGGFPAGQFYFPVPALTIVGLDLVLPYNIAFKFGTVLGALLLPIGAFSFAKGLRFINPTPAIFALGATAFLFFVGDTGSTTLAESISFNQHIAGGSLPSLLAGEYSYTLALACALGFMGAFAHALRTGRLMALAAFLFALTVMSHLVVAIFAVSGAIVIWLAFRPVKWFGRAAAIGVVGLLLTAVWTVPLASVIKYTTDMRYTPVTEYTDYLFPNYLFGFTGFWPWEWGAALLIGAALVGGVLGRRRSTAALVSLTALMGLFFVVWEDIQATTVWNLRFLPFWYLGLYLLMALGAAEVIIGITALVRARTIPLIKANPEKALSLSRLTVAVAVVLVALLTVGTLIGLDQNKSFIPYWARWNYRGVEDTVGDGTTPKKQYEEYQSFIDAVKVLPPGRLLWEGNSQLNVYGSPLELMLLPYWTDGKISSMEGVYFEASGTTPYHFMATAAIDAPGNSSGAVRGVPYRTQTEFSLGVRWLQVLGIRYLAVHADSTKAAANSDERLRLVATSPDFDGAEPRGWSVYQVADSELVSPLSAQPVVVDEPSPAETKKCKKRLEASGLDKRDLTVHEWTDCIGVPWFDDPAALDRPLVANGPQNWQHAGPDRARQLPNKSLPLVKVSHIKAGDDSISFTVDRIGVPVMVKVSWFPNWEVEGGEGPLRATPNYMVVTPTQKDVTLRFGTTNAEWAGRVGTLLGIAGLFSLWWWPRRRRRNVEE</sequence>
<accession>A0A6J7GX38</accession>
<name>A0A6J7GX38_9ZZZZ</name>
<evidence type="ECO:0000313" key="4">
    <source>
        <dbReference type="EMBL" id="CAB5021966.1"/>
    </source>
</evidence>
<feature type="transmembrane region" description="Helical" evidence="1">
    <location>
        <begin position="220"/>
        <end position="253"/>
    </location>
</feature>
<dbReference type="AlphaFoldDB" id="A0A6J7GX38"/>
<feature type="transmembrane region" description="Helical" evidence="1">
    <location>
        <begin position="265"/>
        <end position="286"/>
    </location>
</feature>